<organism evidence="1 2">
    <name type="scientific">Comamonas odontotermitis</name>
    <dbReference type="NCBI Taxonomy" id="379895"/>
    <lineage>
        <taxon>Bacteria</taxon>
        <taxon>Pseudomonadati</taxon>
        <taxon>Pseudomonadota</taxon>
        <taxon>Betaproteobacteria</taxon>
        <taxon>Burkholderiales</taxon>
        <taxon>Comamonadaceae</taxon>
        <taxon>Comamonas</taxon>
    </lineage>
</organism>
<dbReference type="RefSeq" id="WP_184707428.1">
    <property type="nucleotide sequence ID" value="NZ_JACHKZ010000008.1"/>
</dbReference>
<dbReference type="InterPro" id="IPR029058">
    <property type="entry name" value="AB_hydrolase_fold"/>
</dbReference>
<reference evidence="1 2" key="1">
    <citation type="submission" date="2020-08" db="EMBL/GenBank/DDBJ databases">
        <title>Functional genomics of gut bacteria from endangered species of beetles.</title>
        <authorList>
            <person name="Carlos-Shanley C."/>
        </authorList>
    </citation>
    <scope>NUCLEOTIDE SEQUENCE [LARGE SCALE GENOMIC DNA]</scope>
    <source>
        <strain evidence="1 2">S00124</strain>
    </source>
</reference>
<comment type="caution">
    <text evidence="1">The sequence shown here is derived from an EMBL/GenBank/DDBJ whole genome shotgun (WGS) entry which is preliminary data.</text>
</comment>
<gene>
    <name evidence="1" type="ORF">HNP33_001774</name>
</gene>
<keyword evidence="1" id="KW-0378">Hydrolase</keyword>
<evidence type="ECO:0000313" key="1">
    <source>
        <dbReference type="EMBL" id="MBB6577717.1"/>
    </source>
</evidence>
<dbReference type="Proteomes" id="UP000562492">
    <property type="component" value="Unassembled WGS sequence"/>
</dbReference>
<keyword evidence="2" id="KW-1185">Reference proteome</keyword>
<sequence length="239" mass="24674">MSVSSAAGSTGLKAARTVLEGSALLARPLVRGATAESGRGAQDHGADTGALPVTVLIVPGWRNSGPGHWQSLWAERIPSAVRVQQLDWAKPHRAAWAAAVQEAILGAPQPVVIVAHSLGCIASVHALASLSPEALARVAGALFVAPADPERRALFEDFSPVPAHPLPFGSIVAAGSNDPYCPIRMASAYAKSWASTFVRVPDGGHINIESGHGEWPLGWALLGALVAQARARAPIRAAA</sequence>
<name>A0ABR6REY3_9BURK</name>
<protein>
    <submittedName>
        <fullName evidence="1">Alpha/beta hydrolase family esterase</fullName>
    </submittedName>
</protein>
<dbReference type="Pfam" id="PF06821">
    <property type="entry name" value="Ser_hydrolase"/>
    <property type="match status" value="1"/>
</dbReference>
<dbReference type="SUPFAM" id="SSF53474">
    <property type="entry name" value="alpha/beta-Hydrolases"/>
    <property type="match status" value="1"/>
</dbReference>
<accession>A0ABR6REY3</accession>
<dbReference type="Gene3D" id="3.40.50.1820">
    <property type="entry name" value="alpha/beta hydrolase"/>
    <property type="match status" value="1"/>
</dbReference>
<dbReference type="EMBL" id="JACHKZ010000008">
    <property type="protein sequence ID" value="MBB6577717.1"/>
    <property type="molecule type" value="Genomic_DNA"/>
</dbReference>
<proteinExistence type="predicted"/>
<evidence type="ECO:0000313" key="2">
    <source>
        <dbReference type="Proteomes" id="UP000562492"/>
    </source>
</evidence>
<dbReference type="GO" id="GO:0016787">
    <property type="term" value="F:hydrolase activity"/>
    <property type="evidence" value="ECO:0007669"/>
    <property type="project" value="UniProtKB-KW"/>
</dbReference>
<dbReference type="InterPro" id="IPR010662">
    <property type="entry name" value="RBBP9/YdeN"/>
</dbReference>